<feature type="transmembrane region" description="Helical" evidence="1">
    <location>
        <begin position="7"/>
        <end position="27"/>
    </location>
</feature>
<name>A0ABM6JH59_9GAMM</name>
<feature type="transmembrane region" description="Helical" evidence="1">
    <location>
        <begin position="101"/>
        <end position="118"/>
    </location>
</feature>
<feature type="transmembrane region" description="Helical" evidence="1">
    <location>
        <begin position="155"/>
        <end position="175"/>
    </location>
</feature>
<feature type="transmembrane region" description="Helical" evidence="1">
    <location>
        <begin position="70"/>
        <end position="89"/>
    </location>
</feature>
<feature type="transmembrane region" description="Helical" evidence="1">
    <location>
        <begin position="246"/>
        <end position="269"/>
    </location>
</feature>
<dbReference type="PANTHER" id="PTHR22911:SF134">
    <property type="entry name" value="DMT FAMILY TRANSPORTER"/>
    <property type="match status" value="1"/>
</dbReference>
<keyword evidence="4" id="KW-1185">Reference proteome</keyword>
<evidence type="ECO:0000313" key="4">
    <source>
        <dbReference type="Proteomes" id="UP000191820"/>
    </source>
</evidence>
<sequence length="316" mass="35305">MHPTKLGLFFVSIAVIFWGILPIALTLSGNFIDPVTLTWFRFLVAFIVTFLVMWHLGYLRQFMSLSRGDWVKLSAAGILLMCNYTSFVYSLDYLSPGTAQLNFQTAPFYLAFGGALFFKERLTAVQLSCFATLALGVLLFFHPSLDMSASDNSQIGFGVLIVQFSVLSWTSYALLQKSLIAKLSPNNVLLYIYGLGVVVMAPFCDFSQFSKMNSSEWFIILFCAANTLIAYGSFGQAIKYWPTAQVSAMLALTPVLSFIANSLVVKMNLWPNTFRADAIDAWSLLGIILIVGAVFAMQIWPLLQQKRKQPSADRYR</sequence>
<feature type="transmembrane region" description="Helical" evidence="1">
    <location>
        <begin position="215"/>
        <end position="234"/>
    </location>
</feature>
<dbReference type="EMBL" id="CP020472">
    <property type="protein sequence ID" value="ARD20821.1"/>
    <property type="molecule type" value="Genomic_DNA"/>
</dbReference>
<evidence type="ECO:0000256" key="1">
    <source>
        <dbReference type="SAM" id="Phobius"/>
    </source>
</evidence>
<evidence type="ECO:0000259" key="2">
    <source>
        <dbReference type="Pfam" id="PF00892"/>
    </source>
</evidence>
<feature type="transmembrane region" description="Helical" evidence="1">
    <location>
        <begin position="39"/>
        <end position="58"/>
    </location>
</feature>
<keyword evidence="1" id="KW-0812">Transmembrane</keyword>
<keyword evidence="1" id="KW-1133">Transmembrane helix</keyword>
<accession>A0ABM6JH59</accession>
<gene>
    <name evidence="3" type="ORF">SJ2017_0483</name>
</gene>
<dbReference type="Pfam" id="PF00892">
    <property type="entry name" value="EamA"/>
    <property type="match status" value="2"/>
</dbReference>
<feature type="domain" description="EamA" evidence="2">
    <location>
        <begin position="6"/>
        <end position="140"/>
    </location>
</feature>
<feature type="transmembrane region" description="Helical" evidence="1">
    <location>
        <begin position="281"/>
        <end position="303"/>
    </location>
</feature>
<dbReference type="InterPro" id="IPR037185">
    <property type="entry name" value="EmrE-like"/>
</dbReference>
<keyword evidence="1" id="KW-0472">Membrane</keyword>
<evidence type="ECO:0000313" key="3">
    <source>
        <dbReference type="EMBL" id="ARD20821.1"/>
    </source>
</evidence>
<feature type="domain" description="EamA" evidence="2">
    <location>
        <begin position="157"/>
        <end position="270"/>
    </location>
</feature>
<feature type="transmembrane region" description="Helical" evidence="1">
    <location>
        <begin position="125"/>
        <end position="143"/>
    </location>
</feature>
<reference evidence="3 4" key="1">
    <citation type="submission" date="2017-03" db="EMBL/GenBank/DDBJ databases">
        <title>Genome sequencing of Shewanella japonica KCTC 22435.</title>
        <authorList>
            <person name="Kim K.M."/>
        </authorList>
    </citation>
    <scope>NUCLEOTIDE SEQUENCE [LARGE SCALE GENOMIC DNA]</scope>
    <source>
        <strain evidence="3 4">KCTC 22435</strain>
    </source>
</reference>
<proteinExistence type="predicted"/>
<dbReference type="PANTHER" id="PTHR22911">
    <property type="entry name" value="ACYL-MALONYL CONDENSING ENZYME-RELATED"/>
    <property type="match status" value="1"/>
</dbReference>
<organism evidence="3 4">
    <name type="scientific">Shewanella japonica</name>
    <dbReference type="NCBI Taxonomy" id="93973"/>
    <lineage>
        <taxon>Bacteria</taxon>
        <taxon>Pseudomonadati</taxon>
        <taxon>Pseudomonadota</taxon>
        <taxon>Gammaproteobacteria</taxon>
        <taxon>Alteromonadales</taxon>
        <taxon>Shewanellaceae</taxon>
        <taxon>Shewanella</taxon>
    </lineage>
</organism>
<dbReference type="SUPFAM" id="SSF103481">
    <property type="entry name" value="Multidrug resistance efflux transporter EmrE"/>
    <property type="match status" value="2"/>
</dbReference>
<dbReference type="Proteomes" id="UP000191820">
    <property type="component" value="Chromosome"/>
</dbReference>
<feature type="transmembrane region" description="Helical" evidence="1">
    <location>
        <begin position="187"/>
        <end position="209"/>
    </location>
</feature>
<protein>
    <submittedName>
        <fullName evidence="3">EamA family transporter</fullName>
    </submittedName>
</protein>
<dbReference type="InterPro" id="IPR000620">
    <property type="entry name" value="EamA_dom"/>
</dbReference>